<name>A0A1F7IPY4_9BACT</name>
<dbReference type="AlphaFoldDB" id="A0A1F7IPY4"/>
<feature type="transmembrane region" description="Helical" evidence="1">
    <location>
        <begin position="45"/>
        <end position="78"/>
    </location>
</feature>
<protein>
    <recommendedName>
        <fullName evidence="4">Zinc-ribbon domain-containing protein</fullName>
    </recommendedName>
</protein>
<proteinExistence type="predicted"/>
<keyword evidence="1" id="KW-0812">Transmembrane</keyword>
<dbReference type="EMBL" id="MGAI01000008">
    <property type="protein sequence ID" value="OGK45424.1"/>
    <property type="molecule type" value="Genomic_DNA"/>
</dbReference>
<evidence type="ECO:0000313" key="2">
    <source>
        <dbReference type="EMBL" id="OGK45424.1"/>
    </source>
</evidence>
<gene>
    <name evidence="2" type="ORF">A3B40_02605</name>
</gene>
<keyword evidence="1" id="KW-1133">Transmembrane helix</keyword>
<evidence type="ECO:0000313" key="3">
    <source>
        <dbReference type="Proteomes" id="UP000178040"/>
    </source>
</evidence>
<comment type="caution">
    <text evidence="2">The sequence shown here is derived from an EMBL/GenBank/DDBJ whole genome shotgun (WGS) entry which is preliminary data.</text>
</comment>
<organism evidence="2 3">
    <name type="scientific">Candidatus Roizmanbacteria bacterium RIFCSPLOWO2_01_FULL_37_16</name>
    <dbReference type="NCBI Taxonomy" id="1802058"/>
    <lineage>
        <taxon>Bacteria</taxon>
        <taxon>Candidatus Roizmaniibacteriota</taxon>
    </lineage>
</organism>
<keyword evidence="1" id="KW-0472">Membrane</keyword>
<evidence type="ECO:0000256" key="1">
    <source>
        <dbReference type="SAM" id="Phobius"/>
    </source>
</evidence>
<reference evidence="2 3" key="1">
    <citation type="journal article" date="2016" name="Nat. Commun.">
        <title>Thousands of microbial genomes shed light on interconnected biogeochemical processes in an aquifer system.</title>
        <authorList>
            <person name="Anantharaman K."/>
            <person name="Brown C.T."/>
            <person name="Hug L.A."/>
            <person name="Sharon I."/>
            <person name="Castelle C.J."/>
            <person name="Probst A.J."/>
            <person name="Thomas B.C."/>
            <person name="Singh A."/>
            <person name="Wilkins M.J."/>
            <person name="Karaoz U."/>
            <person name="Brodie E.L."/>
            <person name="Williams K.H."/>
            <person name="Hubbard S.S."/>
            <person name="Banfield J.F."/>
        </authorList>
    </citation>
    <scope>NUCLEOTIDE SEQUENCE [LARGE SCALE GENOMIC DNA]</scope>
</reference>
<sequence>MLNRKTLIILSGVPLLLAIVGWDDWLIVWMAVGALSLYVLFQKGYFNYSFIMFLVFGWWFLIFAVAFGSISLVIAAFLPEKKRCPHCRELISKGATRCPKCQADLTVSQAVQKT</sequence>
<evidence type="ECO:0008006" key="4">
    <source>
        <dbReference type="Google" id="ProtNLM"/>
    </source>
</evidence>
<accession>A0A1F7IPY4</accession>
<dbReference type="Proteomes" id="UP000178040">
    <property type="component" value="Unassembled WGS sequence"/>
</dbReference>